<dbReference type="Gene3D" id="3.40.50.1980">
    <property type="entry name" value="Nitrogenase molybdenum iron protein domain"/>
    <property type="match status" value="2"/>
</dbReference>
<dbReference type="GO" id="GO:1901678">
    <property type="term" value="P:iron coordination entity transport"/>
    <property type="evidence" value="ECO:0007669"/>
    <property type="project" value="UniProtKB-ARBA"/>
</dbReference>
<dbReference type="GO" id="GO:0030288">
    <property type="term" value="C:outer membrane-bounded periplasmic space"/>
    <property type="evidence" value="ECO:0007669"/>
    <property type="project" value="TreeGrafter"/>
</dbReference>
<proteinExistence type="inferred from homology"/>
<dbReference type="AlphaFoldDB" id="A0A2R5EY32"/>
<dbReference type="EMBL" id="BDQX01000400">
    <property type="protein sequence ID" value="GBG11457.1"/>
    <property type="molecule type" value="Genomic_DNA"/>
</dbReference>
<evidence type="ECO:0000256" key="2">
    <source>
        <dbReference type="ARBA" id="ARBA00008814"/>
    </source>
</evidence>
<dbReference type="PANTHER" id="PTHR30532">
    <property type="entry name" value="IRON III DICITRATE-BINDING PERIPLASMIC PROTEIN"/>
    <property type="match status" value="1"/>
</dbReference>
<evidence type="ECO:0000259" key="5">
    <source>
        <dbReference type="PROSITE" id="PS50983"/>
    </source>
</evidence>
<evidence type="ECO:0000313" key="6">
    <source>
        <dbReference type="EMBL" id="GBG11457.1"/>
    </source>
</evidence>
<comment type="subcellular location">
    <subcellularLocation>
        <location evidence="1">Cell envelope</location>
    </subcellularLocation>
</comment>
<accession>A0A2R5EY32</accession>
<dbReference type="Pfam" id="PF01497">
    <property type="entry name" value="Peripla_BP_2"/>
    <property type="match status" value="1"/>
</dbReference>
<dbReference type="InterPro" id="IPR002491">
    <property type="entry name" value="ABC_transptr_periplasmic_BD"/>
</dbReference>
<evidence type="ECO:0000313" key="7">
    <source>
        <dbReference type="Proteomes" id="UP000245202"/>
    </source>
</evidence>
<dbReference type="PANTHER" id="PTHR30532:SF26">
    <property type="entry name" value="IRON(3+)-HYDROXAMATE-BINDING PROTEIN FHUD"/>
    <property type="match status" value="1"/>
</dbReference>
<protein>
    <recommendedName>
        <fullName evidence="5">Fe/B12 periplasmic-binding domain-containing protein</fullName>
    </recommendedName>
</protein>
<keyword evidence="4" id="KW-0732">Signal</keyword>
<dbReference type="PROSITE" id="PS50983">
    <property type="entry name" value="FE_B12_PBP"/>
    <property type="match status" value="1"/>
</dbReference>
<reference evidence="6 7" key="1">
    <citation type="submission" date="2017-08" db="EMBL/GenBank/DDBJ databases">
        <title>Substantial Increase in Enzyme Production by Combined Drug-Resistance Mutations in Paenibacillus agaridevorans.</title>
        <authorList>
            <person name="Tanaka Y."/>
            <person name="Funane K."/>
            <person name="Hosaka T."/>
            <person name="Shiwa Y."/>
            <person name="Fujita N."/>
            <person name="Miyazaki T."/>
            <person name="Yoshikawa H."/>
            <person name="Murakami K."/>
            <person name="Kasahara K."/>
            <person name="Inaoka T."/>
            <person name="Hiraga Y."/>
            <person name="Ochi K."/>
        </authorList>
    </citation>
    <scope>NUCLEOTIDE SEQUENCE [LARGE SCALE GENOMIC DNA]</scope>
    <source>
        <strain evidence="6 7">T-3040</strain>
    </source>
</reference>
<name>A0A2R5EY32_9BACL</name>
<comment type="caution">
    <text evidence="6">The sequence shown here is derived from an EMBL/GenBank/DDBJ whole genome shotgun (WGS) entry which is preliminary data.</text>
</comment>
<gene>
    <name evidence="6" type="ORF">PAT3040_06276</name>
</gene>
<evidence type="ECO:0000256" key="1">
    <source>
        <dbReference type="ARBA" id="ARBA00004196"/>
    </source>
</evidence>
<keyword evidence="3" id="KW-0813">Transport</keyword>
<evidence type="ECO:0000256" key="3">
    <source>
        <dbReference type="ARBA" id="ARBA00022448"/>
    </source>
</evidence>
<feature type="domain" description="Fe/B12 periplasmic-binding" evidence="5">
    <location>
        <begin position="66"/>
        <end position="328"/>
    </location>
</feature>
<keyword evidence="7" id="KW-1185">Reference proteome</keyword>
<dbReference type="Proteomes" id="UP000245202">
    <property type="component" value="Unassembled WGS sequence"/>
</dbReference>
<evidence type="ECO:0000256" key="4">
    <source>
        <dbReference type="ARBA" id="ARBA00022729"/>
    </source>
</evidence>
<sequence length="328" mass="36000">MRTIITLEGLKMQVHRMKHVLLGVALTLIVTALSACGGNGDGEKKAETRVVSTVNGDVEIPAEPKRIVALYYHHLLLAFDMKPVGANLTWWGGSPFLQELESDGIVDVGGPPSLEAVAALDPDLIIMNSNNVEDYDQYAKIAPSVLIPYDAANSTYDDAKLLGEVLGKPEAGEELLKKFEEKAAAAREKIAGKIDENAKVAIIRIEGKGSQFAIFGYNYGRGGWSVYRGLNLKLPARIEKELNDQNAQIVQQLSMELLPEYVADADYILVSNEGEGLELVKDSDTWKTIPAVKNNKAIELDGKQYFYFDPISIEAQLDLITELLLEHS</sequence>
<dbReference type="SUPFAM" id="SSF53807">
    <property type="entry name" value="Helical backbone' metal receptor"/>
    <property type="match status" value="1"/>
</dbReference>
<organism evidence="6 7">
    <name type="scientific">Paenibacillus agaridevorans</name>
    <dbReference type="NCBI Taxonomy" id="171404"/>
    <lineage>
        <taxon>Bacteria</taxon>
        <taxon>Bacillati</taxon>
        <taxon>Bacillota</taxon>
        <taxon>Bacilli</taxon>
        <taxon>Bacillales</taxon>
        <taxon>Paenibacillaceae</taxon>
        <taxon>Paenibacillus</taxon>
    </lineage>
</organism>
<comment type="similarity">
    <text evidence="2">Belongs to the bacterial solute-binding protein 8 family.</text>
</comment>
<dbReference type="InterPro" id="IPR051313">
    <property type="entry name" value="Bact_iron-sidero_bind"/>
</dbReference>